<dbReference type="Proteomes" id="UP000678499">
    <property type="component" value="Unassembled WGS sequence"/>
</dbReference>
<dbReference type="AlphaFoldDB" id="A0A7R9BQC6"/>
<evidence type="ECO:0008006" key="5">
    <source>
        <dbReference type="Google" id="ProtNLM"/>
    </source>
</evidence>
<keyword evidence="4" id="KW-1185">Reference proteome</keyword>
<dbReference type="PANTHER" id="PTHR22599">
    <property type="entry name" value="MPS ONE BINDER KINASE ACTIVATOR-LIKE MOB"/>
    <property type="match status" value="1"/>
</dbReference>
<sequence length="272" mass="30209">MGRGRRKERSGDGVGQSAEEQKLYLQDQVLERKLTNADLRTLTVLPAGLDYNEWLASHTIAFFNHVNLIYGTISEYCTISGCPEMTGPGLRQYLWFDEKGKKTKVAAPQYIDYVMTFVQKTLSDESIFPTKFEGDFPASFESLVKKILGLLFHVIAHLYHGHFKEIVLLNLHSHLNCLFAHLILFNHQYRMIDDKETNVLEDLVVALQLRDDTSGLLLASAPAPAGPTPGGAEDEDNKENCDTCNIDGASALTAKMDTSEEQHSAAASSEAD</sequence>
<accession>A0A7R9BQC6</accession>
<feature type="binding site" evidence="1">
    <location>
        <position position="157"/>
    </location>
    <ligand>
        <name>Zn(2+)</name>
        <dbReference type="ChEBI" id="CHEBI:29105"/>
    </ligand>
</feature>
<dbReference type="SMART" id="SM01388">
    <property type="entry name" value="Mob1_phocein"/>
    <property type="match status" value="1"/>
</dbReference>
<evidence type="ECO:0000313" key="3">
    <source>
        <dbReference type="EMBL" id="CAD7278213.1"/>
    </source>
</evidence>
<reference evidence="3" key="1">
    <citation type="submission" date="2020-11" db="EMBL/GenBank/DDBJ databases">
        <authorList>
            <person name="Tran Van P."/>
        </authorList>
    </citation>
    <scope>NUCLEOTIDE SEQUENCE</scope>
</reference>
<dbReference type="SUPFAM" id="SSF101152">
    <property type="entry name" value="Mob1/phocein"/>
    <property type="match status" value="1"/>
</dbReference>
<evidence type="ECO:0000313" key="4">
    <source>
        <dbReference type="Proteomes" id="UP000678499"/>
    </source>
</evidence>
<feature type="region of interest" description="Disordered" evidence="2">
    <location>
        <begin position="220"/>
        <end position="240"/>
    </location>
</feature>
<protein>
    <recommendedName>
        <fullName evidence="5">MOB kinase activator-like 2</fullName>
    </recommendedName>
</protein>
<evidence type="ECO:0000256" key="1">
    <source>
        <dbReference type="PIRSR" id="PIRSR605301-1"/>
    </source>
</evidence>
<dbReference type="OrthoDB" id="8170117at2759"/>
<dbReference type="Gene3D" id="1.20.140.30">
    <property type="entry name" value="MOB kinase activator"/>
    <property type="match status" value="1"/>
</dbReference>
<evidence type="ECO:0000256" key="2">
    <source>
        <dbReference type="SAM" id="MobiDB-lite"/>
    </source>
</evidence>
<dbReference type="Pfam" id="PF03637">
    <property type="entry name" value="Mob1_phocein"/>
    <property type="match status" value="1"/>
</dbReference>
<feature type="binding site" evidence="1">
    <location>
        <position position="77"/>
    </location>
    <ligand>
        <name>Zn(2+)</name>
        <dbReference type="ChEBI" id="CHEBI:29105"/>
    </ligand>
</feature>
<organism evidence="3">
    <name type="scientific">Notodromas monacha</name>
    <dbReference type="NCBI Taxonomy" id="399045"/>
    <lineage>
        <taxon>Eukaryota</taxon>
        <taxon>Metazoa</taxon>
        <taxon>Ecdysozoa</taxon>
        <taxon>Arthropoda</taxon>
        <taxon>Crustacea</taxon>
        <taxon>Oligostraca</taxon>
        <taxon>Ostracoda</taxon>
        <taxon>Podocopa</taxon>
        <taxon>Podocopida</taxon>
        <taxon>Cypridocopina</taxon>
        <taxon>Cypridoidea</taxon>
        <taxon>Cyprididae</taxon>
        <taxon>Notodromas</taxon>
    </lineage>
</organism>
<keyword evidence="1" id="KW-0479">Metal-binding</keyword>
<dbReference type="EMBL" id="OA883190">
    <property type="protein sequence ID" value="CAD7278213.1"/>
    <property type="molecule type" value="Genomic_DNA"/>
</dbReference>
<feature type="binding site" evidence="1">
    <location>
        <position position="82"/>
    </location>
    <ligand>
        <name>Zn(2+)</name>
        <dbReference type="ChEBI" id="CHEBI:29105"/>
    </ligand>
</feature>
<gene>
    <name evidence="3" type="ORF">NMOB1V02_LOCUS5923</name>
</gene>
<dbReference type="InterPro" id="IPR036703">
    <property type="entry name" value="MOB_kinase_act_sf"/>
</dbReference>
<dbReference type="InterPro" id="IPR005301">
    <property type="entry name" value="MOB_kinase_act_fam"/>
</dbReference>
<dbReference type="EMBL" id="CAJPEX010001153">
    <property type="protein sequence ID" value="CAG0918365.1"/>
    <property type="molecule type" value="Genomic_DNA"/>
</dbReference>
<keyword evidence="1" id="KW-0862">Zinc</keyword>
<feature type="region of interest" description="Disordered" evidence="2">
    <location>
        <begin position="252"/>
        <end position="272"/>
    </location>
</feature>
<proteinExistence type="predicted"/>
<feature type="binding site" evidence="1">
    <location>
        <position position="162"/>
    </location>
    <ligand>
        <name>Zn(2+)</name>
        <dbReference type="ChEBI" id="CHEBI:29105"/>
    </ligand>
</feature>
<name>A0A7R9BQC6_9CRUS</name>